<evidence type="ECO:0000313" key="1">
    <source>
        <dbReference type="EMBL" id="VTZ62514.1"/>
    </source>
</evidence>
<name>A0A508WYF2_9HYPH</name>
<protein>
    <submittedName>
        <fullName evidence="1">Uncharacterized protein</fullName>
    </submittedName>
</protein>
<sequence length="56" mass="6310">MMPHRRTGLGPVSIFTEITVDERWRALRSALFSSLARDRPPAAILFPGRFLSGARQ</sequence>
<accession>A0A508WYF2</accession>
<dbReference type="Proteomes" id="UP000507954">
    <property type="component" value="Unassembled WGS sequence"/>
</dbReference>
<reference evidence="1 2" key="1">
    <citation type="submission" date="2019-06" db="EMBL/GenBank/DDBJ databases">
        <authorList>
            <person name="Le Quere A."/>
            <person name="Colella S."/>
        </authorList>
    </citation>
    <scope>NUCLEOTIDE SEQUENCE [LARGE SCALE GENOMIC DNA]</scope>
    <source>
        <strain evidence="1">EmedicaeMD41</strain>
    </source>
</reference>
<dbReference type="EMBL" id="CABFNB010000106">
    <property type="protein sequence ID" value="VTZ62514.1"/>
    <property type="molecule type" value="Genomic_DNA"/>
</dbReference>
<gene>
    <name evidence="1" type="ORF">EMEDMD4_40045</name>
</gene>
<evidence type="ECO:0000313" key="2">
    <source>
        <dbReference type="Proteomes" id="UP000507954"/>
    </source>
</evidence>
<proteinExistence type="predicted"/>
<organism evidence="1 2">
    <name type="scientific">Sinorhizobium medicae</name>
    <dbReference type="NCBI Taxonomy" id="110321"/>
    <lineage>
        <taxon>Bacteria</taxon>
        <taxon>Pseudomonadati</taxon>
        <taxon>Pseudomonadota</taxon>
        <taxon>Alphaproteobacteria</taxon>
        <taxon>Hyphomicrobiales</taxon>
        <taxon>Rhizobiaceae</taxon>
        <taxon>Sinorhizobium/Ensifer group</taxon>
        <taxon>Sinorhizobium</taxon>
    </lineage>
</organism>
<dbReference type="AlphaFoldDB" id="A0A508WYF2"/>